<evidence type="ECO:0000256" key="2">
    <source>
        <dbReference type="ARBA" id="ARBA00023002"/>
    </source>
</evidence>
<dbReference type="Gene3D" id="3.40.50.720">
    <property type="entry name" value="NAD(P)-binding Rossmann-like Domain"/>
    <property type="match status" value="1"/>
</dbReference>
<protein>
    <submittedName>
        <fullName evidence="3">SDR family oxidoreductase</fullName>
    </submittedName>
</protein>
<dbReference type="PANTHER" id="PTHR43477:SF1">
    <property type="entry name" value="DIHYDROANTICAPSIN 7-DEHYDROGENASE"/>
    <property type="match status" value="1"/>
</dbReference>
<comment type="similarity">
    <text evidence="1">Belongs to the short-chain dehydrogenases/reductases (SDR) family.</text>
</comment>
<reference evidence="3" key="1">
    <citation type="submission" date="2022-03" db="EMBL/GenBank/DDBJ databases">
        <title>Identification of a novel bacterium isolated from mangrove sediments.</title>
        <authorList>
            <person name="Pan X."/>
        </authorList>
    </citation>
    <scope>NUCLEOTIDE SEQUENCE</scope>
    <source>
        <strain evidence="3">B1949</strain>
    </source>
</reference>
<dbReference type="EMBL" id="JALHLF010000001">
    <property type="protein sequence ID" value="MCJ2181196.1"/>
    <property type="molecule type" value="Genomic_DNA"/>
</dbReference>
<name>A0ABT0B808_9SPHN</name>
<dbReference type="Pfam" id="PF13561">
    <property type="entry name" value="adh_short_C2"/>
    <property type="match status" value="1"/>
</dbReference>
<dbReference type="RefSeq" id="WP_244016254.1">
    <property type="nucleotide sequence ID" value="NZ_JALHLF010000001.1"/>
</dbReference>
<dbReference type="InterPro" id="IPR051122">
    <property type="entry name" value="SDR_DHRS6-like"/>
</dbReference>
<dbReference type="SUPFAM" id="SSF51735">
    <property type="entry name" value="NAD(P)-binding Rossmann-fold domains"/>
    <property type="match status" value="1"/>
</dbReference>
<evidence type="ECO:0000313" key="3">
    <source>
        <dbReference type="EMBL" id="MCJ2181196.1"/>
    </source>
</evidence>
<dbReference type="PRINTS" id="PR00081">
    <property type="entry name" value="GDHRDH"/>
</dbReference>
<accession>A0ABT0B808</accession>
<sequence>MADHVVIIGGSSGIGLATARRLSRDGARVTIAGRSAARLVAAREASGDEARVETLVLDATRIDDLAPAFERLGIIDHLVLALGTSHGVGPFATSDVALMKLGFEEKVFAHYACAQAALGVMASHGSITFVAAVSAHAAFPGLAGTGAANSALRGLVPILAAELRPLRVNAVSPGVIVTPWWDSYPEPERSQALEAYAARTPAGRNGRPDDVADAIAFLVGNGFMDGAVLVCDGGLSLGVTG</sequence>
<evidence type="ECO:0000256" key="1">
    <source>
        <dbReference type="ARBA" id="ARBA00006484"/>
    </source>
</evidence>
<dbReference type="CDD" id="cd05233">
    <property type="entry name" value="SDR_c"/>
    <property type="match status" value="1"/>
</dbReference>
<keyword evidence="2" id="KW-0560">Oxidoreductase</keyword>
<evidence type="ECO:0000313" key="4">
    <source>
        <dbReference type="Proteomes" id="UP001162881"/>
    </source>
</evidence>
<dbReference type="PANTHER" id="PTHR43477">
    <property type="entry name" value="DIHYDROANTICAPSIN 7-DEHYDROGENASE"/>
    <property type="match status" value="1"/>
</dbReference>
<dbReference type="Proteomes" id="UP001162881">
    <property type="component" value="Unassembled WGS sequence"/>
</dbReference>
<keyword evidence="4" id="KW-1185">Reference proteome</keyword>
<organism evidence="3 4">
    <name type="scientific">Novosphingobium organovorum</name>
    <dbReference type="NCBI Taxonomy" id="2930092"/>
    <lineage>
        <taxon>Bacteria</taxon>
        <taxon>Pseudomonadati</taxon>
        <taxon>Pseudomonadota</taxon>
        <taxon>Alphaproteobacteria</taxon>
        <taxon>Sphingomonadales</taxon>
        <taxon>Sphingomonadaceae</taxon>
        <taxon>Novosphingobium</taxon>
    </lineage>
</organism>
<proteinExistence type="inferred from homology"/>
<dbReference type="InterPro" id="IPR036291">
    <property type="entry name" value="NAD(P)-bd_dom_sf"/>
</dbReference>
<comment type="caution">
    <text evidence="3">The sequence shown here is derived from an EMBL/GenBank/DDBJ whole genome shotgun (WGS) entry which is preliminary data.</text>
</comment>
<dbReference type="InterPro" id="IPR002347">
    <property type="entry name" value="SDR_fam"/>
</dbReference>
<gene>
    <name evidence="3" type="ORF">MTR62_00505</name>
</gene>